<comment type="caution">
    <text evidence="1">The sequence shown here is derived from an EMBL/GenBank/DDBJ whole genome shotgun (WGS) entry which is preliminary data.</text>
</comment>
<dbReference type="EMBL" id="CAJOBO010003626">
    <property type="protein sequence ID" value="CAF4498733.1"/>
    <property type="molecule type" value="Genomic_DNA"/>
</dbReference>
<accession>A0A820VBW3</accession>
<protein>
    <submittedName>
        <fullName evidence="1">Uncharacterized protein</fullName>
    </submittedName>
</protein>
<proteinExistence type="predicted"/>
<organism evidence="1 2">
    <name type="scientific">Rotaria socialis</name>
    <dbReference type="NCBI Taxonomy" id="392032"/>
    <lineage>
        <taxon>Eukaryota</taxon>
        <taxon>Metazoa</taxon>
        <taxon>Spiralia</taxon>
        <taxon>Gnathifera</taxon>
        <taxon>Rotifera</taxon>
        <taxon>Eurotatoria</taxon>
        <taxon>Bdelloidea</taxon>
        <taxon>Philodinida</taxon>
        <taxon>Philodinidae</taxon>
        <taxon>Rotaria</taxon>
    </lineage>
</organism>
<dbReference type="AlphaFoldDB" id="A0A820VBW3"/>
<dbReference type="Proteomes" id="UP000663851">
    <property type="component" value="Unassembled WGS sequence"/>
</dbReference>
<name>A0A820VBW3_9BILA</name>
<sequence>MARRCTSTEAEESLKEFDDTILYLCLSPTFETNICSAGMFQGITSGDQAEFNAIINDYDELKEKRPQGPASQQNHILELGLETLSA</sequence>
<evidence type="ECO:0000313" key="2">
    <source>
        <dbReference type="Proteomes" id="UP000663851"/>
    </source>
</evidence>
<gene>
    <name evidence="1" type="ORF">HFQ381_LOCUS27608</name>
</gene>
<reference evidence="1" key="1">
    <citation type="submission" date="2021-02" db="EMBL/GenBank/DDBJ databases">
        <authorList>
            <person name="Nowell W R."/>
        </authorList>
    </citation>
    <scope>NUCLEOTIDE SEQUENCE</scope>
</reference>
<evidence type="ECO:0000313" key="1">
    <source>
        <dbReference type="EMBL" id="CAF4498733.1"/>
    </source>
</evidence>